<dbReference type="GeneID" id="31477428"/>
<evidence type="ECO:0000313" key="4">
    <source>
        <dbReference type="Proteomes" id="UP001179501"/>
    </source>
</evidence>
<dbReference type="Proteomes" id="UP001179540">
    <property type="component" value="Chromosome"/>
</dbReference>
<dbReference type="EMBL" id="CP116614">
    <property type="protein sequence ID" value="WCG04178.1"/>
    <property type="molecule type" value="Genomic_DNA"/>
</dbReference>
<organism evidence="3 4">
    <name type="scientific">Porphyromonas gingivalis</name>
    <name type="common">Bacteroides gingivalis</name>
    <dbReference type="NCBI Taxonomy" id="837"/>
    <lineage>
        <taxon>Bacteria</taxon>
        <taxon>Pseudomonadati</taxon>
        <taxon>Bacteroidota</taxon>
        <taxon>Bacteroidia</taxon>
        <taxon>Bacteroidales</taxon>
        <taxon>Porphyromonadaceae</taxon>
        <taxon>Porphyromonas</taxon>
    </lineage>
</organism>
<dbReference type="AlphaFoldDB" id="A0AAF0BGA3"/>
<evidence type="ECO:0000313" key="2">
    <source>
        <dbReference type="EMBL" id="WCF99794.1"/>
    </source>
</evidence>
<dbReference type="RefSeq" id="WP_230456085.1">
    <property type="nucleotide sequence ID" value="NZ_BAABSH010000027.1"/>
</dbReference>
<reference evidence="3" key="1">
    <citation type="submission" date="2023-01" db="EMBL/GenBank/DDBJ databases">
        <title>Phages are important unrecognized players in the ecology of the oral pathogen Porphyromonas gingivalis.</title>
        <authorList>
            <person name="Matrishin C.B."/>
            <person name="Kauffman K.M."/>
        </authorList>
    </citation>
    <scope>NUCLEOTIDE SEQUENCE</scope>
    <source>
        <strain evidence="3">ATCC 49417</strain>
        <strain evidence="2">HG1691old</strain>
    </source>
</reference>
<dbReference type="EMBL" id="CP116613">
    <property type="protein sequence ID" value="WCF99794.1"/>
    <property type="molecule type" value="Genomic_DNA"/>
</dbReference>
<keyword evidence="1" id="KW-0812">Transmembrane</keyword>
<protein>
    <submittedName>
        <fullName evidence="3">Uncharacterized protein</fullName>
    </submittedName>
</protein>
<dbReference type="Proteomes" id="UP001179501">
    <property type="component" value="Chromosome"/>
</dbReference>
<feature type="transmembrane region" description="Helical" evidence="1">
    <location>
        <begin position="32"/>
        <end position="51"/>
    </location>
</feature>
<sequence>MEGIGKYLGAIILLVGVLVLAIPAFTNSISDKSLMIGLFLVVVGFFAHIILGRRAKA</sequence>
<evidence type="ECO:0000256" key="1">
    <source>
        <dbReference type="SAM" id="Phobius"/>
    </source>
</evidence>
<gene>
    <name evidence="2" type="ORF">NY149_03985</name>
    <name evidence="3" type="ORF">NY151_05530</name>
</gene>
<feature type="transmembrane region" description="Helical" evidence="1">
    <location>
        <begin position="7"/>
        <end position="26"/>
    </location>
</feature>
<accession>A0AAF0BGA3</accession>
<keyword evidence="1" id="KW-0472">Membrane</keyword>
<proteinExistence type="predicted"/>
<evidence type="ECO:0000313" key="3">
    <source>
        <dbReference type="EMBL" id="WCG04178.1"/>
    </source>
</evidence>
<keyword evidence="1" id="KW-1133">Transmembrane helix</keyword>
<name>A0AAF0BGA3_PORGN</name>